<feature type="domain" description="YHYH" evidence="1">
    <location>
        <begin position="170"/>
        <end position="381"/>
    </location>
</feature>
<dbReference type="EMBL" id="JAPJDZ010000112">
    <property type="protein sequence ID" value="MDP5138205.1"/>
    <property type="molecule type" value="Genomic_DNA"/>
</dbReference>
<dbReference type="PROSITE" id="PS51257">
    <property type="entry name" value="PROKAR_LIPOPROTEIN"/>
    <property type="match status" value="1"/>
</dbReference>
<sequence length="421" mass="44557">MRALIALSVCTVLAACGSGSDTVTVDEPVAVVPTDPTTPTQPANSVWQLNTNEQRSAHVPETASGLGALVNVQSVTDTTVNGNSYTLVTSFGVPDYQVTINQSVLDELTLRPRANTDFTGGSPLIDIGDTVAFGQDIGYVSNRNCGTDTGYGYWPPGPDCPTDDYREGYFPKQPQAGNSSCATGLGKVGLWVNGSSVYNWGDGMTYRNQGAWNNLAPIAEGYDVDICGGHAANGDYHHHFYSSCLADMVGDKADGHSPLYGFAADGYPIYGPWQASGVLAISSWIARDYSADTVTGCSDGARSCALVDQYDVTKGTTTVSAGPAFTATVSTLSGNQLTAFNGYYLQDYYWDASLTSKGGAYLDQYNGHTDEERGYHYHVTVSRAADKLVPAFPYIIGLRFAGELHDSALANCSTGSARPGS</sequence>
<proteinExistence type="predicted"/>
<protein>
    <submittedName>
        <fullName evidence="2">YHYH protein</fullName>
    </submittedName>
</protein>
<dbReference type="InterPro" id="IPR025924">
    <property type="entry name" value="YHYH_dom"/>
</dbReference>
<accession>A0ABT9I496</accession>
<evidence type="ECO:0000259" key="1">
    <source>
        <dbReference type="Pfam" id="PF14240"/>
    </source>
</evidence>
<dbReference type="Proteomes" id="UP001231109">
    <property type="component" value="Unassembled WGS sequence"/>
</dbReference>
<evidence type="ECO:0000313" key="2">
    <source>
        <dbReference type="EMBL" id="MDP5138205.1"/>
    </source>
</evidence>
<evidence type="ECO:0000313" key="3">
    <source>
        <dbReference type="Proteomes" id="UP001231109"/>
    </source>
</evidence>
<reference evidence="2 3" key="1">
    <citation type="submission" date="2022-11" db="EMBL/GenBank/DDBJ databases">
        <title>Viruses from the air-sea interface of a natural surface slick.</title>
        <authorList>
            <person name="Rahlff J."/>
            <person name="Holmfeldt K."/>
        </authorList>
    </citation>
    <scope>NUCLEOTIDE SEQUENCE [LARGE SCALE GENOMIC DNA]</scope>
    <source>
        <strain evidence="2 3">SMS4</strain>
    </source>
</reference>
<gene>
    <name evidence="2" type="ORF">ORJ04_19845</name>
</gene>
<name>A0ABT9I496_9GAMM</name>
<comment type="caution">
    <text evidence="2">The sequence shown here is derived from an EMBL/GenBank/DDBJ whole genome shotgun (WGS) entry which is preliminary data.</text>
</comment>
<keyword evidence="3" id="KW-1185">Reference proteome</keyword>
<dbReference type="RefSeq" id="WP_305977363.1">
    <property type="nucleotide sequence ID" value="NZ_JAPJDY010000001.1"/>
</dbReference>
<dbReference type="Pfam" id="PF14240">
    <property type="entry name" value="YHYH"/>
    <property type="match status" value="1"/>
</dbReference>
<organism evidence="2 3">
    <name type="scientific">Rheinheimera baltica</name>
    <dbReference type="NCBI Taxonomy" id="67576"/>
    <lineage>
        <taxon>Bacteria</taxon>
        <taxon>Pseudomonadati</taxon>
        <taxon>Pseudomonadota</taxon>
        <taxon>Gammaproteobacteria</taxon>
        <taxon>Chromatiales</taxon>
        <taxon>Chromatiaceae</taxon>
        <taxon>Rheinheimera</taxon>
    </lineage>
</organism>